<dbReference type="AlphaFoldDB" id="A0A840VHT7"/>
<dbReference type="EMBL" id="JACHFD010000025">
    <property type="protein sequence ID" value="MBB5353400.1"/>
    <property type="molecule type" value="Genomic_DNA"/>
</dbReference>
<dbReference type="RefSeq" id="WP_184021264.1">
    <property type="nucleotide sequence ID" value="NZ_JACHFD010000025.1"/>
</dbReference>
<keyword evidence="2" id="KW-1185">Reference proteome</keyword>
<gene>
    <name evidence="1" type="ORF">HNR46_003657</name>
</gene>
<accession>A0A840VHT7</accession>
<evidence type="ECO:0000313" key="1">
    <source>
        <dbReference type="EMBL" id="MBB5353400.1"/>
    </source>
</evidence>
<reference evidence="1 2" key="1">
    <citation type="submission" date="2020-08" db="EMBL/GenBank/DDBJ databases">
        <title>Genomic Encyclopedia of Type Strains, Phase IV (KMG-IV): sequencing the most valuable type-strain genomes for metagenomic binning, comparative biology and taxonomic classification.</title>
        <authorList>
            <person name="Goeker M."/>
        </authorList>
    </citation>
    <scope>NUCLEOTIDE SEQUENCE [LARGE SCALE GENOMIC DNA]</scope>
    <source>
        <strain evidence="1 2">YC6886</strain>
    </source>
</reference>
<comment type="caution">
    <text evidence="1">The sequence shown here is derived from an EMBL/GenBank/DDBJ whole genome shotgun (WGS) entry which is preliminary data.</text>
</comment>
<sequence length="79" mass="8887">MSRSTRRPARSLQCTCFHFAEVEFPRVSQPRLVIEFREGFSLLLADEGAIPLAAEFIAAFRHHLARKGVRSCRVSPTAS</sequence>
<name>A0A840VHT7_9BACT</name>
<proteinExistence type="predicted"/>
<organism evidence="1 2">
    <name type="scientific">Haloferula luteola</name>
    <dbReference type="NCBI Taxonomy" id="595692"/>
    <lineage>
        <taxon>Bacteria</taxon>
        <taxon>Pseudomonadati</taxon>
        <taxon>Verrucomicrobiota</taxon>
        <taxon>Verrucomicrobiia</taxon>
        <taxon>Verrucomicrobiales</taxon>
        <taxon>Verrucomicrobiaceae</taxon>
        <taxon>Haloferula</taxon>
    </lineage>
</organism>
<evidence type="ECO:0000313" key="2">
    <source>
        <dbReference type="Proteomes" id="UP000557717"/>
    </source>
</evidence>
<protein>
    <submittedName>
        <fullName evidence="1">Uncharacterized protein</fullName>
    </submittedName>
</protein>
<dbReference type="Proteomes" id="UP000557717">
    <property type="component" value="Unassembled WGS sequence"/>
</dbReference>